<gene>
    <name evidence="2" type="ORF">HMPREF1541_10772</name>
</gene>
<dbReference type="InterPro" id="IPR032466">
    <property type="entry name" value="Metal_Hydrolase"/>
</dbReference>
<proteinExistence type="predicted"/>
<dbReference type="Gene3D" id="2.30.40.10">
    <property type="entry name" value="Urease, subunit C, domain 1"/>
    <property type="match status" value="1"/>
</dbReference>
<dbReference type="Pfam" id="PF07969">
    <property type="entry name" value="Amidohydro_3"/>
    <property type="match status" value="1"/>
</dbReference>
<protein>
    <recommendedName>
        <fullName evidence="1">Amidohydrolase 3 domain-containing protein</fullName>
    </recommendedName>
</protein>
<dbReference type="SUPFAM" id="SSF51556">
    <property type="entry name" value="Metallo-dependent hydrolases"/>
    <property type="match status" value="1"/>
</dbReference>
<dbReference type="GO" id="GO:0016810">
    <property type="term" value="F:hydrolase activity, acting on carbon-nitrogen (but not peptide) bonds"/>
    <property type="evidence" value="ECO:0007669"/>
    <property type="project" value="InterPro"/>
</dbReference>
<dbReference type="Gene3D" id="3.20.20.140">
    <property type="entry name" value="Metal-dependent hydrolases"/>
    <property type="match status" value="1"/>
</dbReference>
<keyword evidence="3" id="KW-1185">Reference proteome</keyword>
<dbReference type="RefSeq" id="XP_008713663.1">
    <property type="nucleotide sequence ID" value="XM_008715441.1"/>
</dbReference>
<dbReference type="eggNOG" id="ENOG502QSHE">
    <property type="taxonomic scope" value="Eukaryota"/>
</dbReference>
<dbReference type="SUPFAM" id="SSF51338">
    <property type="entry name" value="Composite domain of metallo-dependent hydrolases"/>
    <property type="match status" value="1"/>
</dbReference>
<dbReference type="InterPro" id="IPR033932">
    <property type="entry name" value="YtcJ-like"/>
</dbReference>
<dbReference type="OrthoDB" id="3501663at2759"/>
<evidence type="ECO:0000259" key="1">
    <source>
        <dbReference type="Pfam" id="PF07969"/>
    </source>
</evidence>
<dbReference type="VEuPathDB" id="FungiDB:HMPREF1541_10772"/>
<reference evidence="2 3" key="1">
    <citation type="submission" date="2013-03" db="EMBL/GenBank/DDBJ databases">
        <title>The Genome Sequence of Phialophora europaea CBS 101466.</title>
        <authorList>
            <consortium name="The Broad Institute Genomics Platform"/>
            <person name="Cuomo C."/>
            <person name="de Hoog S."/>
            <person name="Gorbushina A."/>
            <person name="Walker B."/>
            <person name="Young S.K."/>
            <person name="Zeng Q."/>
            <person name="Gargeya S."/>
            <person name="Fitzgerald M."/>
            <person name="Haas B."/>
            <person name="Abouelleil A."/>
            <person name="Allen A.W."/>
            <person name="Alvarado L."/>
            <person name="Arachchi H.M."/>
            <person name="Berlin A.M."/>
            <person name="Chapman S.B."/>
            <person name="Gainer-Dewar J."/>
            <person name="Goldberg J."/>
            <person name="Griggs A."/>
            <person name="Gujja S."/>
            <person name="Hansen M."/>
            <person name="Howarth C."/>
            <person name="Imamovic A."/>
            <person name="Ireland A."/>
            <person name="Larimer J."/>
            <person name="McCowan C."/>
            <person name="Murphy C."/>
            <person name="Pearson M."/>
            <person name="Poon T.W."/>
            <person name="Priest M."/>
            <person name="Roberts A."/>
            <person name="Saif S."/>
            <person name="Shea T."/>
            <person name="Sisk P."/>
            <person name="Sykes S."/>
            <person name="Wortman J."/>
            <person name="Nusbaum C."/>
            <person name="Birren B."/>
        </authorList>
    </citation>
    <scope>NUCLEOTIDE SEQUENCE [LARGE SCALE GENOMIC DNA]</scope>
    <source>
        <strain evidence="2 3">CBS 101466</strain>
    </source>
</reference>
<dbReference type="CDD" id="cd01300">
    <property type="entry name" value="YtcJ_like"/>
    <property type="match status" value="1"/>
</dbReference>
<dbReference type="PANTHER" id="PTHR22642:SF19">
    <property type="entry name" value="AMIDOHYDROLASE FAMILY PROTEIN (AFU_ORTHOLOGUE AFUA_5G01480)"/>
    <property type="match status" value="1"/>
</dbReference>
<evidence type="ECO:0000313" key="3">
    <source>
        <dbReference type="Proteomes" id="UP000030752"/>
    </source>
</evidence>
<evidence type="ECO:0000313" key="2">
    <source>
        <dbReference type="EMBL" id="ETN44221.1"/>
    </source>
</evidence>
<dbReference type="Proteomes" id="UP000030752">
    <property type="component" value="Unassembled WGS sequence"/>
</dbReference>
<dbReference type="STRING" id="1220924.W2S686"/>
<dbReference type="GeneID" id="19978111"/>
<feature type="domain" description="Amidohydrolase 3" evidence="1">
    <location>
        <begin position="335"/>
        <end position="815"/>
    </location>
</feature>
<dbReference type="AlphaFoldDB" id="W2S686"/>
<dbReference type="InParanoid" id="W2S686"/>
<dbReference type="InterPro" id="IPR013108">
    <property type="entry name" value="Amidohydro_3"/>
</dbReference>
<dbReference type="Gene3D" id="3.10.310.70">
    <property type="match status" value="1"/>
</dbReference>
<dbReference type="HOGENOM" id="CLU_343228_0_0_1"/>
<dbReference type="EMBL" id="KI635846">
    <property type="protein sequence ID" value="ETN44221.1"/>
    <property type="molecule type" value="Genomic_DNA"/>
</dbReference>
<dbReference type="PANTHER" id="PTHR22642">
    <property type="entry name" value="IMIDAZOLONEPROPIONASE"/>
    <property type="match status" value="1"/>
</dbReference>
<dbReference type="Pfam" id="PF11905">
    <property type="entry name" value="DUF3425"/>
    <property type="match status" value="1"/>
</dbReference>
<dbReference type="InterPro" id="IPR011059">
    <property type="entry name" value="Metal-dep_hydrolase_composite"/>
</dbReference>
<organism evidence="2 3">
    <name type="scientific">Cyphellophora europaea (strain CBS 101466)</name>
    <name type="common">Phialophora europaea</name>
    <dbReference type="NCBI Taxonomy" id="1220924"/>
    <lineage>
        <taxon>Eukaryota</taxon>
        <taxon>Fungi</taxon>
        <taxon>Dikarya</taxon>
        <taxon>Ascomycota</taxon>
        <taxon>Pezizomycotina</taxon>
        <taxon>Eurotiomycetes</taxon>
        <taxon>Chaetothyriomycetidae</taxon>
        <taxon>Chaetothyriales</taxon>
        <taxon>Cyphellophoraceae</taxon>
        <taxon>Cyphellophora</taxon>
    </lineage>
</organism>
<accession>W2S686</accession>
<dbReference type="InterPro" id="IPR021833">
    <property type="entry name" value="DUF3425"/>
</dbReference>
<name>W2S686_CYPE1</name>
<sequence length="825" mass="90416">MESVPGRDVVPAKLPVLPMPQLADARDSDDDWTGITNAAARKKRQNRLNVRAYRRRQKAIRQQAKTTEAPGFTGCIAEEDAEIPCWDEVRQKLTMLPTSVAKRMQSTKGPMMHFMPSDELIFPLSSDHLIILLQLNVLRASIENRRLLRPLESSSIKSCDSSSHTILPHLSDPRLLPPALHPTTLQCTVVHKDWIDIVPDPAWRDNLIRLVGQYDEADLWSDVIGGLFDGFPDSEVGHRGLVAWSPPWDHGSEFPPRRLRAAKRATAHKYAMIQPMESATAGRTILSNARIFTSLPGQDELFDGSIILQEGLIDYVGPSDSTQISLARDAGAADVDVRGRVITPSFIDGHVHIMHFGQALSKLNVMTCASLAEIRTKIRGFAAAHPSAPRLLCRGWIQSSVSGTALASMLDDLDPRPIYVEAMDLHSVWCNTAALTETGIIDMSTDPDGGKIVRDEHGQPSGLLEESTLHGIVVPFLFKALTEAETQDILHQAFTAYTSAGYTGVIDMAMDDQQWHAIETYRTNHPPLPLHIAAHWLIPYSDKPSEVQSYLDTAIAMNQRYHPSTSPDFSIVGIKIIGDGTVDGCTAALTEPYGTLTDPCVPIWPAATLTSVVQAADAANLQVAIHAIGDVTIRNAIDAIASLGASRRQRHRIEHLELASAADARRLGQLGIIASVQPVHSDPVLFRAWPELLGVHRCKRAFAYSEFVAGGAPLAFGTDAPTAAHLPLPNLYNATTRRSALEVVSAECTNEEFKVGLAEAVRAATRGAAYSRGAEGWCGSLKKGMNADLCVLETEWRAEGLLWSRVWQSWYRGRKVFDLEAQEPS</sequence>